<evidence type="ECO:0000256" key="1">
    <source>
        <dbReference type="SAM" id="MobiDB-lite"/>
    </source>
</evidence>
<proteinExistence type="predicted"/>
<keyword evidence="4" id="KW-1185">Reference proteome</keyword>
<organism evidence="3 4">
    <name type="scientific">Paenibacillus solanacearum</name>
    <dbReference type="NCBI Taxonomy" id="2048548"/>
    <lineage>
        <taxon>Bacteria</taxon>
        <taxon>Bacillati</taxon>
        <taxon>Bacillota</taxon>
        <taxon>Bacilli</taxon>
        <taxon>Bacillales</taxon>
        <taxon>Paenibacillaceae</taxon>
        <taxon>Paenibacillus</taxon>
    </lineage>
</organism>
<name>A0A916KA30_9BACL</name>
<dbReference type="Proteomes" id="UP000693672">
    <property type="component" value="Unassembled WGS sequence"/>
</dbReference>
<feature type="domain" description="Methyltransferase type 11" evidence="2">
    <location>
        <begin position="31"/>
        <end position="71"/>
    </location>
</feature>
<dbReference type="GO" id="GO:0008757">
    <property type="term" value="F:S-adenosylmethionine-dependent methyltransferase activity"/>
    <property type="evidence" value="ECO:0007669"/>
    <property type="project" value="InterPro"/>
</dbReference>
<evidence type="ECO:0000313" key="3">
    <source>
        <dbReference type="EMBL" id="CAG7651187.1"/>
    </source>
</evidence>
<dbReference type="RefSeq" id="WP_218095924.1">
    <property type="nucleotide sequence ID" value="NZ_CAJVAS010000058.1"/>
</dbReference>
<comment type="caution">
    <text evidence="3">The sequence shown here is derived from an EMBL/GenBank/DDBJ whole genome shotgun (WGS) entry which is preliminary data.</text>
</comment>
<evidence type="ECO:0000259" key="2">
    <source>
        <dbReference type="Pfam" id="PF08241"/>
    </source>
</evidence>
<sequence length="252" mass="29505">MKVDLGCGSQKHPGFYGIDRHSWEGVDLVWDIDNGIPLPDQSVDWVMACRILPYVRDLQAVLAEIYRISIHKSIVCILAPYAHSFKHMANPLLRHRFDEHTPRHVTNHFYQPPHGSKSPDISHYANPDKLPYDFRLIRMEFFYNDTYRSSLYQADELDELRQAQVNVVDEIMYHWVVVKNEITIPELDQLSRQSHAEPLCVQDLRLTEPVDEMRDAEPFELDDPDLDPSSLMPNESKHRDKKDSHGHKKRKK</sequence>
<feature type="region of interest" description="Disordered" evidence="1">
    <location>
        <begin position="211"/>
        <end position="252"/>
    </location>
</feature>
<dbReference type="Pfam" id="PF08241">
    <property type="entry name" value="Methyltransf_11"/>
    <property type="match status" value="1"/>
</dbReference>
<dbReference type="EMBL" id="CAJVAS010000058">
    <property type="protein sequence ID" value="CAG7651187.1"/>
    <property type="molecule type" value="Genomic_DNA"/>
</dbReference>
<protein>
    <recommendedName>
        <fullName evidence="2">Methyltransferase type 11 domain-containing protein</fullName>
    </recommendedName>
</protein>
<dbReference type="InterPro" id="IPR013216">
    <property type="entry name" value="Methyltransf_11"/>
</dbReference>
<gene>
    <name evidence="3" type="ORF">PAESOLCIP111_06264</name>
</gene>
<accession>A0A916KA30</accession>
<reference evidence="3" key="1">
    <citation type="submission" date="2021-06" db="EMBL/GenBank/DDBJ databases">
        <authorList>
            <person name="Criscuolo A."/>
        </authorList>
    </citation>
    <scope>NUCLEOTIDE SEQUENCE</scope>
    <source>
        <strain evidence="3">CIP111600</strain>
    </source>
</reference>
<dbReference type="AlphaFoldDB" id="A0A916KA30"/>
<evidence type="ECO:0000313" key="4">
    <source>
        <dbReference type="Proteomes" id="UP000693672"/>
    </source>
</evidence>